<reference evidence="9 10" key="1">
    <citation type="journal article" date="2012" name="J. Bacteriol.">
        <title>Draft Genome Sequence of the Purple Photosynthetic Bacterium Phaeospirillum molischianum DSM120, a Particularly Versatile Bacterium.</title>
        <authorList>
            <person name="Duquesne K."/>
            <person name="Prima V."/>
            <person name="Ji B."/>
            <person name="Rouy Z."/>
            <person name="Medigue C."/>
            <person name="Talla E."/>
            <person name="Sturgis J.N."/>
        </authorList>
    </citation>
    <scope>NUCLEOTIDE SEQUENCE [LARGE SCALE GENOMIC DNA]</scope>
    <source>
        <strain evidence="10">DSM120</strain>
    </source>
</reference>
<evidence type="ECO:0000256" key="3">
    <source>
        <dbReference type="ARBA" id="ARBA00022723"/>
    </source>
</evidence>
<evidence type="ECO:0000256" key="5">
    <source>
        <dbReference type="ARBA" id="ARBA00022833"/>
    </source>
</evidence>
<comment type="caution">
    <text evidence="9">The sequence shown here is derived from an EMBL/GenBank/DDBJ whole genome shotgun (WGS) entry which is preliminary data.</text>
</comment>
<dbReference type="Gene3D" id="2.70.70.10">
    <property type="entry name" value="Glucose Permease (Domain IIA)"/>
    <property type="match status" value="1"/>
</dbReference>
<feature type="domain" description="M23ase beta-sheet core" evidence="8">
    <location>
        <begin position="312"/>
        <end position="409"/>
    </location>
</feature>
<keyword evidence="10" id="KW-1185">Reference proteome</keyword>
<dbReference type="PANTHER" id="PTHR21666">
    <property type="entry name" value="PEPTIDASE-RELATED"/>
    <property type="match status" value="1"/>
</dbReference>
<evidence type="ECO:0000256" key="4">
    <source>
        <dbReference type="ARBA" id="ARBA00022801"/>
    </source>
</evidence>
<evidence type="ECO:0000256" key="1">
    <source>
        <dbReference type="ARBA" id="ARBA00001947"/>
    </source>
</evidence>
<proteinExistence type="predicted"/>
<keyword evidence="3" id="KW-0479">Metal-binding</keyword>
<dbReference type="eggNOG" id="COG0739">
    <property type="taxonomic scope" value="Bacteria"/>
</dbReference>
<keyword evidence="6" id="KW-0482">Metalloprotease</keyword>
<accession>H8FSX9</accession>
<dbReference type="EMBL" id="CAHP01000021">
    <property type="protein sequence ID" value="CCG41467.1"/>
    <property type="molecule type" value="Genomic_DNA"/>
</dbReference>
<evidence type="ECO:0000313" key="10">
    <source>
        <dbReference type="Proteomes" id="UP000004169"/>
    </source>
</evidence>
<dbReference type="InterPro" id="IPR016047">
    <property type="entry name" value="M23ase_b-sheet_dom"/>
</dbReference>
<dbReference type="RefSeq" id="WP_002728610.1">
    <property type="nucleotide sequence ID" value="NZ_CAHP01000021.1"/>
</dbReference>
<protein>
    <submittedName>
        <fullName evidence="9">Membrane protein</fullName>
    </submittedName>
</protein>
<dbReference type="SUPFAM" id="SSF51261">
    <property type="entry name" value="Duplicated hybrid motif"/>
    <property type="match status" value="1"/>
</dbReference>
<keyword evidence="7" id="KW-1133">Transmembrane helix</keyword>
<feature type="transmembrane region" description="Helical" evidence="7">
    <location>
        <begin position="12"/>
        <end position="34"/>
    </location>
</feature>
<dbReference type="InterPro" id="IPR011055">
    <property type="entry name" value="Dup_hybrid_motif"/>
</dbReference>
<evidence type="ECO:0000256" key="7">
    <source>
        <dbReference type="SAM" id="Phobius"/>
    </source>
</evidence>
<dbReference type="Gene3D" id="3.10.450.350">
    <property type="match status" value="1"/>
</dbReference>
<evidence type="ECO:0000259" key="8">
    <source>
        <dbReference type="Pfam" id="PF01551"/>
    </source>
</evidence>
<gene>
    <name evidence="9" type="ORF">PHAMO_280001</name>
</gene>
<name>H8FSX9_MAGML</name>
<evidence type="ECO:0000256" key="6">
    <source>
        <dbReference type="ARBA" id="ARBA00023049"/>
    </source>
</evidence>
<dbReference type="Proteomes" id="UP000004169">
    <property type="component" value="Unassembled WGS sequence"/>
</dbReference>
<dbReference type="PANTHER" id="PTHR21666:SF288">
    <property type="entry name" value="CELL DIVISION PROTEIN YTFB"/>
    <property type="match status" value="1"/>
</dbReference>
<evidence type="ECO:0000256" key="2">
    <source>
        <dbReference type="ARBA" id="ARBA00022670"/>
    </source>
</evidence>
<dbReference type="OrthoDB" id="9805070at2"/>
<dbReference type="Pfam" id="PF01551">
    <property type="entry name" value="Peptidase_M23"/>
    <property type="match status" value="1"/>
</dbReference>
<sequence length="460" mass="49244">MAGHVTAKLKRSLKAFAVVGLVGAVAVFLARPFVPFVPFGNDSGPLDTTPPAYIDLEAEDRAPSTPESGDGELEDIAHRPVESVLQIGSGEMLTELLSRAGIASGEAAQAAEAIFTRIDPRTLKAGQKVTITFAPSPYGFGRGPFRQVSLAADPVRDVAARWTGSDFESVETRRQVTRQVAHYSGTIKSSLYESAGNAGVPVPVILAMIKTLSYDVDFQRDIQPGDTFDVLFEGWYDTKGKLVRAGDLLHAGLELSGTQISLYRYEDPQGQSDYFTANGENVKKALLKTPVDGAKITSGFGMRNHPILGYSKMHKGIDFGVPPGTPIQAAGDGSVEMAGPFGAYGNYVRLRHGNGYGTAYAHMSRIAQGIHTGRHVSQGQIIGYVGSTGRATGPHLHYELLVGNTQVNPMSIKVPTGIRLAGRELERYLSHRRQMDQLMSSIPSATHIGVGAARLGRLGN</sequence>
<keyword evidence="4" id="KW-0378">Hydrolase</keyword>
<keyword evidence="2" id="KW-0645">Protease</keyword>
<dbReference type="MEROPS" id="M23.009"/>
<dbReference type="GO" id="GO:0006508">
    <property type="term" value="P:proteolysis"/>
    <property type="evidence" value="ECO:0007669"/>
    <property type="project" value="UniProtKB-KW"/>
</dbReference>
<dbReference type="AlphaFoldDB" id="H8FSX9"/>
<dbReference type="GO" id="GO:0004222">
    <property type="term" value="F:metalloendopeptidase activity"/>
    <property type="evidence" value="ECO:0007669"/>
    <property type="project" value="TreeGrafter"/>
</dbReference>
<dbReference type="CDD" id="cd12797">
    <property type="entry name" value="M23_peptidase"/>
    <property type="match status" value="1"/>
</dbReference>
<dbReference type="STRING" id="1150626.PHAMO_280001"/>
<keyword evidence="5" id="KW-0862">Zinc</keyword>
<organism evidence="9 10">
    <name type="scientific">Magnetospirillum molischianum DSM 120</name>
    <dbReference type="NCBI Taxonomy" id="1150626"/>
    <lineage>
        <taxon>Bacteria</taxon>
        <taxon>Pseudomonadati</taxon>
        <taxon>Pseudomonadota</taxon>
        <taxon>Alphaproteobacteria</taxon>
        <taxon>Rhodospirillales</taxon>
        <taxon>Rhodospirillaceae</taxon>
        <taxon>Magnetospirillum</taxon>
    </lineage>
</organism>
<dbReference type="InterPro" id="IPR050570">
    <property type="entry name" value="Cell_wall_metabolism_enzyme"/>
</dbReference>
<keyword evidence="7" id="KW-0472">Membrane</keyword>
<keyword evidence="7" id="KW-0812">Transmembrane</keyword>
<evidence type="ECO:0000313" key="9">
    <source>
        <dbReference type="EMBL" id="CCG41467.1"/>
    </source>
</evidence>
<comment type="cofactor">
    <cofactor evidence="1">
        <name>Zn(2+)</name>
        <dbReference type="ChEBI" id="CHEBI:29105"/>
    </cofactor>
</comment>
<dbReference type="GO" id="GO:0046872">
    <property type="term" value="F:metal ion binding"/>
    <property type="evidence" value="ECO:0007669"/>
    <property type="project" value="UniProtKB-KW"/>
</dbReference>